<evidence type="ECO:0000256" key="1">
    <source>
        <dbReference type="ARBA" id="ARBA00022737"/>
    </source>
</evidence>
<dbReference type="Pfam" id="PF13637">
    <property type="entry name" value="Ank_4"/>
    <property type="match status" value="1"/>
</dbReference>
<feature type="repeat" description="ANK" evidence="3">
    <location>
        <begin position="175"/>
        <end position="207"/>
    </location>
</feature>
<gene>
    <name evidence="4" type="ORF">GJ744_010955</name>
</gene>
<dbReference type="OrthoDB" id="539213at2759"/>
<keyword evidence="2 3" id="KW-0040">ANK repeat</keyword>
<keyword evidence="1" id="KW-0677">Repeat</keyword>
<dbReference type="Pfam" id="PF00023">
    <property type="entry name" value="Ank"/>
    <property type="match status" value="1"/>
</dbReference>
<evidence type="ECO:0000256" key="2">
    <source>
        <dbReference type="ARBA" id="ARBA00023043"/>
    </source>
</evidence>
<dbReference type="InterPro" id="IPR002110">
    <property type="entry name" value="Ankyrin_rpt"/>
</dbReference>
<comment type="caution">
    <text evidence="4">The sequence shown here is derived from an EMBL/GenBank/DDBJ whole genome shotgun (WGS) entry which is preliminary data.</text>
</comment>
<dbReference type="SMART" id="SM00248">
    <property type="entry name" value="ANK"/>
    <property type="match status" value="6"/>
</dbReference>
<dbReference type="EMBL" id="JAACFV010000074">
    <property type="protein sequence ID" value="KAF7507142.1"/>
    <property type="molecule type" value="Genomic_DNA"/>
</dbReference>
<organism evidence="4 5">
    <name type="scientific">Endocarpon pusillum</name>
    <dbReference type="NCBI Taxonomy" id="364733"/>
    <lineage>
        <taxon>Eukaryota</taxon>
        <taxon>Fungi</taxon>
        <taxon>Dikarya</taxon>
        <taxon>Ascomycota</taxon>
        <taxon>Pezizomycotina</taxon>
        <taxon>Eurotiomycetes</taxon>
        <taxon>Chaetothyriomycetidae</taxon>
        <taxon>Verrucariales</taxon>
        <taxon>Verrucariaceae</taxon>
        <taxon>Endocarpon</taxon>
    </lineage>
</organism>
<dbReference type="Proteomes" id="UP000606974">
    <property type="component" value="Unassembled WGS sequence"/>
</dbReference>
<evidence type="ECO:0000313" key="4">
    <source>
        <dbReference type="EMBL" id="KAF7507142.1"/>
    </source>
</evidence>
<name>A0A8H7AHK3_9EURO</name>
<dbReference type="PROSITE" id="PS50297">
    <property type="entry name" value="ANK_REP_REGION"/>
    <property type="match status" value="3"/>
</dbReference>
<evidence type="ECO:0000256" key="3">
    <source>
        <dbReference type="PROSITE-ProRule" id="PRU00023"/>
    </source>
</evidence>
<dbReference type="PANTHER" id="PTHR24171:SF9">
    <property type="entry name" value="ANKYRIN REPEAT DOMAIN-CONTAINING PROTEIN 39"/>
    <property type="match status" value="1"/>
</dbReference>
<evidence type="ECO:0008006" key="6">
    <source>
        <dbReference type="Google" id="ProtNLM"/>
    </source>
</evidence>
<proteinExistence type="predicted"/>
<dbReference type="InterPro" id="IPR036770">
    <property type="entry name" value="Ankyrin_rpt-contain_sf"/>
</dbReference>
<dbReference type="AlphaFoldDB" id="A0A8H7AHK3"/>
<dbReference type="Gene3D" id="1.25.40.20">
    <property type="entry name" value="Ankyrin repeat-containing domain"/>
    <property type="match status" value="2"/>
</dbReference>
<feature type="repeat" description="ANK" evidence="3">
    <location>
        <begin position="109"/>
        <end position="141"/>
    </location>
</feature>
<dbReference type="PROSITE" id="PS50088">
    <property type="entry name" value="ANK_REPEAT"/>
    <property type="match status" value="4"/>
</dbReference>
<dbReference type="SUPFAM" id="SSF48403">
    <property type="entry name" value="Ankyrin repeat"/>
    <property type="match status" value="1"/>
</dbReference>
<protein>
    <recommendedName>
        <fullName evidence="6">Proteasome regulatory particle subunit</fullName>
    </recommendedName>
</protein>
<feature type="repeat" description="ANK" evidence="3">
    <location>
        <begin position="73"/>
        <end position="108"/>
    </location>
</feature>
<dbReference type="Pfam" id="PF12796">
    <property type="entry name" value="Ank_2"/>
    <property type="match status" value="1"/>
</dbReference>
<sequence length="239" mass="25743">MDPPSSKFAIHEAAREGKAGVVDSLLTANPKLATQKDDDDRLPIHWAIANNHLPITSTLINTRNFDPDTPDGSGWTPLMIASSLKDNQGEQTVDLLLQKDAEVNAQSFNGQTALHFAASKDNLDIARKLIEHKASTRLKDKRGQLPLHRAAAVGSMPIVKLLLENKSPLNASDVDGMTALHHATSEGHGDAAVALLKAGAETDKRDMDGRLAIDTAPDAKVRKFILQSAEREGIEIVTS</sequence>
<accession>A0A8H7AHK3</accession>
<evidence type="ECO:0000313" key="5">
    <source>
        <dbReference type="Proteomes" id="UP000606974"/>
    </source>
</evidence>
<feature type="repeat" description="ANK" evidence="3">
    <location>
        <begin position="142"/>
        <end position="174"/>
    </location>
</feature>
<keyword evidence="5" id="KW-1185">Reference proteome</keyword>
<dbReference type="PRINTS" id="PR01415">
    <property type="entry name" value="ANKYRIN"/>
</dbReference>
<reference evidence="4" key="1">
    <citation type="submission" date="2020-02" db="EMBL/GenBank/DDBJ databases">
        <authorList>
            <person name="Palmer J.M."/>
        </authorList>
    </citation>
    <scope>NUCLEOTIDE SEQUENCE</scope>
    <source>
        <strain evidence="4">EPUS1.4</strain>
        <tissue evidence="4">Thallus</tissue>
    </source>
</reference>
<dbReference type="PANTHER" id="PTHR24171">
    <property type="entry name" value="ANKYRIN REPEAT DOMAIN-CONTAINING PROTEIN 39-RELATED"/>
    <property type="match status" value="1"/>
</dbReference>